<feature type="compositionally biased region" description="Basic and acidic residues" evidence="1">
    <location>
        <begin position="288"/>
        <end position="300"/>
    </location>
</feature>
<dbReference type="EMBL" id="VOIH02000004">
    <property type="protein sequence ID" value="KAF3449510.1"/>
    <property type="molecule type" value="Genomic_DNA"/>
</dbReference>
<reference evidence="2" key="1">
    <citation type="submission" date="2020-03" db="EMBL/GenBank/DDBJ databases">
        <title>A high-quality chromosome-level genome assembly of a woody plant with both climbing and erect habits, Rhamnella rubrinervis.</title>
        <authorList>
            <person name="Lu Z."/>
            <person name="Yang Y."/>
            <person name="Zhu X."/>
            <person name="Sun Y."/>
        </authorList>
    </citation>
    <scope>NUCLEOTIDE SEQUENCE</scope>
    <source>
        <strain evidence="2">BYM</strain>
        <tissue evidence="2">Leaf</tissue>
    </source>
</reference>
<comment type="caution">
    <text evidence="2">The sequence shown here is derived from an EMBL/GenBank/DDBJ whole genome shotgun (WGS) entry which is preliminary data.</text>
</comment>
<dbReference type="Proteomes" id="UP000796880">
    <property type="component" value="Unassembled WGS sequence"/>
</dbReference>
<sequence length="308" mass="33699">MEALDVGGPGVGSVVVSSTRRLAKGFVGTLKLSVLSGGSNPGWVTSREVDKTHTVGPMPLEVSSSSLSPLVSQSRAWRSVVVGSAHGIPMMSREEMSGDKAKQARLRKLSRTNGQIWVKEKPRDLLAKSNEILRRRGDLNLRDVLRNPRGGIGANFDECASSFLKTWWKNEAECEGGQHKQGHRLLPSLERRSNAENLSGMKYYCEAALKVVEPDFVLKWLDEKNLENLYPVVMAKVSRVSSLDTTPEVQPGEEVVHLEGNAKTSLLTTTSIGGEATCVEASSQTPDVEEKGKKKDKLELDDLPPLRL</sequence>
<gene>
    <name evidence="2" type="ORF">FNV43_RR10239</name>
</gene>
<proteinExistence type="predicted"/>
<organism evidence="2 3">
    <name type="scientific">Rhamnella rubrinervis</name>
    <dbReference type="NCBI Taxonomy" id="2594499"/>
    <lineage>
        <taxon>Eukaryota</taxon>
        <taxon>Viridiplantae</taxon>
        <taxon>Streptophyta</taxon>
        <taxon>Embryophyta</taxon>
        <taxon>Tracheophyta</taxon>
        <taxon>Spermatophyta</taxon>
        <taxon>Magnoliopsida</taxon>
        <taxon>eudicotyledons</taxon>
        <taxon>Gunneridae</taxon>
        <taxon>Pentapetalae</taxon>
        <taxon>rosids</taxon>
        <taxon>fabids</taxon>
        <taxon>Rosales</taxon>
        <taxon>Rhamnaceae</taxon>
        <taxon>rhamnoid group</taxon>
        <taxon>Rhamneae</taxon>
        <taxon>Rhamnella</taxon>
    </lineage>
</organism>
<evidence type="ECO:0000256" key="1">
    <source>
        <dbReference type="SAM" id="MobiDB-lite"/>
    </source>
</evidence>
<dbReference type="AlphaFoldDB" id="A0A8K0ML49"/>
<evidence type="ECO:0000313" key="3">
    <source>
        <dbReference type="Proteomes" id="UP000796880"/>
    </source>
</evidence>
<protein>
    <submittedName>
        <fullName evidence="2">Uncharacterized protein</fullName>
    </submittedName>
</protein>
<keyword evidence="3" id="KW-1185">Reference proteome</keyword>
<evidence type="ECO:0000313" key="2">
    <source>
        <dbReference type="EMBL" id="KAF3449510.1"/>
    </source>
</evidence>
<accession>A0A8K0ML49</accession>
<name>A0A8K0ML49_9ROSA</name>
<feature type="region of interest" description="Disordered" evidence="1">
    <location>
        <begin position="279"/>
        <end position="308"/>
    </location>
</feature>